<comment type="caution">
    <text evidence="1">The sequence shown here is derived from an EMBL/GenBank/DDBJ whole genome shotgun (WGS) entry which is preliminary data.</text>
</comment>
<name>A0AAD9IVM6_9ANNE</name>
<dbReference type="PANTHER" id="PTHR16155:SF19">
    <property type="entry name" value="DED DOMAIN-CONTAINING PROTEIN"/>
    <property type="match status" value="1"/>
</dbReference>
<dbReference type="Gene3D" id="3.30.950.30">
    <property type="entry name" value="Schlafen, AAA domain"/>
    <property type="match status" value="1"/>
</dbReference>
<evidence type="ECO:0008006" key="3">
    <source>
        <dbReference type="Google" id="ProtNLM"/>
    </source>
</evidence>
<dbReference type="EMBL" id="JAODUP010001036">
    <property type="protein sequence ID" value="KAK2141811.1"/>
    <property type="molecule type" value="Genomic_DNA"/>
</dbReference>
<sequence length="1130" mass="131317">MSITYQESSYLKTKTGLHEFLMPEPRINDSREQIEWLQKKIMAFVCACANERTNGTIHIGADDKSKIIGMSGNKDAMKSAIEDAVSIHFFEDEASRIKKCITRIAFIPVTGNNADQFVLEVDVGPSFEYCEDVIFWYIEREGKMDVLRFVDGHPVVVPNEEIQILRKEIKSRAREQEQIEDQQRDSYLLNTTDDPVEKLKVLLSQKNVTRNMSPILVIDALPEKPTTEDMKSQFQFLKEWDWEYVFDFDSDETLYCYLDNEEQQVLSVLPVDDFNPEAKESSEYVNKQFTLSDSSRVWLYSNGSCSLDRKPQNVRDWKQRRGKQFREVVRLLKTQITNDRVVVVFMLFSTKLDVILEAADELITEFPNKWFAISETEDVMDAWKTGLCQKHLASQPMELLPVSVTGLRWADVNNVVRTFSKKIPCREISIPSEHGYVAVTEKTLNELTDLEIVSSLTYDVAALTEEKRHQFQVDSENAFYRGGQATWWNFCFNQVIDRNAVASLVEDIEKQMVEAVEDDRVAVVELHHQPGAGGTTVAKHVLWKLRDKCRCIVVRNITDQTVAQIEMVHRYKTDLPRPVLVLFDNKDEEAIDMLRFSLEERNSDAREWEFDSERHLFFVFLCTKRYSNIDSSQRHYLKQEMASNELHRFQERYTELTKKFKETSDPWLNPKHLISFNIMKENFSEEYIRTTVSSLVEDIEISKEIKLLAYTAMINTFDVYFQPLPLSAFDPLMRIPLDCSIGFFQSWEEYLTPSMNTLLTREYDSSETSSVHFRIIHGVVSKIIHDQLIKRNYKLMKDLFVEFIDSVVLDSRSRSTQRLVRIVCDVMKKRISNPKSGKPERFSPFIQCIISESENGKRNAEEILYNIFEISGDVFVGQQLARLYIFCGQWDKARITKDRGQERLKAALGLLQKNIESEACTLPDINRYLSVTIALCYIDRAFCKSTNGRSDFSKLAYSLYQNRSKIPYQNLEPYFFAAALNWPSGTCMDQCMTAGELRDLLENWRKAYNTESRSGNIQLLFLGRKQGMERYIFYDQLQVPRKRDLNESDQCVTKLEWFTGTLEYGGKTVLFQLADGENSSVTIKINTYRQGRNRSQFNKTIYFAVVFTWSGPKAVGMCLEDPRCNFNNLE</sequence>
<organism evidence="1 2">
    <name type="scientific">Paralvinella palmiformis</name>
    <dbReference type="NCBI Taxonomy" id="53620"/>
    <lineage>
        <taxon>Eukaryota</taxon>
        <taxon>Metazoa</taxon>
        <taxon>Spiralia</taxon>
        <taxon>Lophotrochozoa</taxon>
        <taxon>Annelida</taxon>
        <taxon>Polychaeta</taxon>
        <taxon>Sedentaria</taxon>
        <taxon>Canalipalpata</taxon>
        <taxon>Terebellida</taxon>
        <taxon>Terebelliformia</taxon>
        <taxon>Alvinellidae</taxon>
        <taxon>Paralvinella</taxon>
    </lineage>
</organism>
<dbReference type="Proteomes" id="UP001208570">
    <property type="component" value="Unassembled WGS sequence"/>
</dbReference>
<dbReference type="AlphaFoldDB" id="A0AAD9IVM6"/>
<evidence type="ECO:0000313" key="1">
    <source>
        <dbReference type="EMBL" id="KAK2141811.1"/>
    </source>
</evidence>
<proteinExistence type="predicted"/>
<reference evidence="1" key="1">
    <citation type="journal article" date="2023" name="Mol. Biol. Evol.">
        <title>Third-Generation Sequencing Reveals the Adaptive Role of the Epigenome in Three Deep-Sea Polychaetes.</title>
        <authorList>
            <person name="Perez M."/>
            <person name="Aroh O."/>
            <person name="Sun Y."/>
            <person name="Lan Y."/>
            <person name="Juniper S.K."/>
            <person name="Young C.R."/>
            <person name="Angers B."/>
            <person name="Qian P.Y."/>
        </authorList>
    </citation>
    <scope>NUCLEOTIDE SEQUENCE</scope>
    <source>
        <strain evidence="1">P08H-3</strain>
    </source>
</reference>
<gene>
    <name evidence="1" type="ORF">LSH36_1036g00002</name>
</gene>
<accession>A0AAD9IVM6</accession>
<dbReference type="PANTHER" id="PTHR16155">
    <property type="entry name" value="DED DOMAIN-CONTAINING PROTEIN"/>
    <property type="match status" value="1"/>
</dbReference>
<protein>
    <recommendedName>
        <fullName evidence="3">Schlafen AlbA-2 domain-containing protein</fullName>
    </recommendedName>
</protein>
<dbReference type="InterPro" id="IPR038461">
    <property type="entry name" value="Schlafen_AlbA_2_dom_sf"/>
</dbReference>
<keyword evidence="2" id="KW-1185">Reference proteome</keyword>
<dbReference type="GO" id="GO:0005737">
    <property type="term" value="C:cytoplasm"/>
    <property type="evidence" value="ECO:0007669"/>
    <property type="project" value="TreeGrafter"/>
</dbReference>
<evidence type="ECO:0000313" key="2">
    <source>
        <dbReference type="Proteomes" id="UP001208570"/>
    </source>
</evidence>